<dbReference type="EMBL" id="HF936162">
    <property type="protein sequence ID" value="CCX33707.1"/>
    <property type="molecule type" value="Genomic_DNA"/>
</dbReference>
<dbReference type="InterPro" id="IPR036770">
    <property type="entry name" value="Ankyrin_rpt-contain_sf"/>
</dbReference>
<proteinExistence type="predicted"/>
<gene>
    <name evidence="4" type="ORF">PCON_01645</name>
</gene>
<keyword evidence="5" id="KW-1185">Reference proteome</keyword>
<accession>U4LUH4</accession>
<dbReference type="Pfam" id="PF12796">
    <property type="entry name" value="Ank_2"/>
    <property type="match status" value="1"/>
</dbReference>
<keyword evidence="2" id="KW-0040">ANK repeat</keyword>
<dbReference type="Proteomes" id="UP000018144">
    <property type="component" value="Unassembled WGS sequence"/>
</dbReference>
<keyword evidence="1" id="KW-0677">Repeat</keyword>
<organism evidence="4 5">
    <name type="scientific">Pyronema omphalodes (strain CBS 100304)</name>
    <name type="common">Pyronema confluens</name>
    <dbReference type="NCBI Taxonomy" id="1076935"/>
    <lineage>
        <taxon>Eukaryota</taxon>
        <taxon>Fungi</taxon>
        <taxon>Dikarya</taxon>
        <taxon>Ascomycota</taxon>
        <taxon>Pezizomycotina</taxon>
        <taxon>Pezizomycetes</taxon>
        <taxon>Pezizales</taxon>
        <taxon>Pyronemataceae</taxon>
        <taxon>Pyronema</taxon>
    </lineage>
</organism>
<evidence type="ECO:0000256" key="3">
    <source>
        <dbReference type="SAM" id="MobiDB-lite"/>
    </source>
</evidence>
<dbReference type="InterPro" id="IPR002110">
    <property type="entry name" value="Ankyrin_rpt"/>
</dbReference>
<evidence type="ECO:0000256" key="2">
    <source>
        <dbReference type="ARBA" id="ARBA00023043"/>
    </source>
</evidence>
<feature type="compositionally biased region" description="Basic and acidic residues" evidence="3">
    <location>
        <begin position="108"/>
        <end position="120"/>
    </location>
</feature>
<dbReference type="SMART" id="SM00248">
    <property type="entry name" value="ANK"/>
    <property type="match status" value="3"/>
</dbReference>
<name>U4LUH4_PYROM</name>
<feature type="region of interest" description="Disordered" evidence="3">
    <location>
        <begin position="49"/>
        <end position="126"/>
    </location>
</feature>
<feature type="region of interest" description="Disordered" evidence="3">
    <location>
        <begin position="1"/>
        <end position="20"/>
    </location>
</feature>
<dbReference type="PANTHER" id="PTHR24173:SF74">
    <property type="entry name" value="ANKYRIN REPEAT DOMAIN-CONTAINING PROTEIN 16"/>
    <property type="match status" value="1"/>
</dbReference>
<sequence length="261" mass="29055">MSVLVDQGERSNESEQPCPLCADKMLPKALQRHLGKHMEQLVLFIIPGSVEDDGNDESDEAGEVDDQDKLEDLPDDDSNDGEDEPPNTLNIPESQRIEEPSPTSKTADIPKTEDVAHSKTEQNTTADQTEFFEALKRQDIEALKLAVSGRDFDINAIPSNSVTKDTALMYACREGHDDIVKLLLDHEDIQINLQKKEDGWTALMFACRYKMDAAAMKLLERDDIQVNLRNEDFGSTALMLACAEGNKPSSGKGENRYSAER</sequence>
<dbReference type="AlphaFoldDB" id="U4LUH4"/>
<feature type="compositionally biased region" description="Acidic residues" evidence="3">
    <location>
        <begin position="50"/>
        <end position="85"/>
    </location>
</feature>
<dbReference type="SUPFAM" id="SSF48403">
    <property type="entry name" value="Ankyrin repeat"/>
    <property type="match status" value="1"/>
</dbReference>
<protein>
    <submittedName>
        <fullName evidence="4">Similar to Putative ankyrin repeat protein L93 acc. no. Q5UPG5</fullName>
    </submittedName>
</protein>
<evidence type="ECO:0000313" key="5">
    <source>
        <dbReference type="Proteomes" id="UP000018144"/>
    </source>
</evidence>
<dbReference type="Gene3D" id="1.25.40.20">
    <property type="entry name" value="Ankyrin repeat-containing domain"/>
    <property type="match status" value="1"/>
</dbReference>
<dbReference type="OrthoDB" id="20872at2759"/>
<reference evidence="4 5" key="1">
    <citation type="journal article" date="2013" name="PLoS Genet.">
        <title>The genome and development-dependent transcriptomes of Pyronema confluens: a window into fungal evolution.</title>
        <authorList>
            <person name="Traeger S."/>
            <person name="Altegoer F."/>
            <person name="Freitag M."/>
            <person name="Gabaldon T."/>
            <person name="Kempken F."/>
            <person name="Kumar A."/>
            <person name="Marcet-Houben M."/>
            <person name="Poggeler S."/>
            <person name="Stajich J.E."/>
            <person name="Nowrousian M."/>
        </authorList>
    </citation>
    <scope>NUCLEOTIDE SEQUENCE [LARGE SCALE GENOMIC DNA]</scope>
    <source>
        <strain evidence="5">CBS 100304</strain>
        <tissue evidence="4">Vegetative mycelium</tissue>
    </source>
</reference>
<dbReference type="PANTHER" id="PTHR24173">
    <property type="entry name" value="ANKYRIN REPEAT CONTAINING"/>
    <property type="match status" value="1"/>
</dbReference>
<evidence type="ECO:0000256" key="1">
    <source>
        <dbReference type="ARBA" id="ARBA00022737"/>
    </source>
</evidence>
<evidence type="ECO:0000313" key="4">
    <source>
        <dbReference type="EMBL" id="CCX33707.1"/>
    </source>
</evidence>
<dbReference type="STRING" id="1076935.U4LUH4"/>